<feature type="signal peptide" evidence="2">
    <location>
        <begin position="1"/>
        <end position="18"/>
    </location>
</feature>
<evidence type="ECO:0000313" key="4">
    <source>
        <dbReference type="Proteomes" id="UP001428341"/>
    </source>
</evidence>
<evidence type="ECO:0000256" key="2">
    <source>
        <dbReference type="SAM" id="SignalP"/>
    </source>
</evidence>
<accession>A0AAP0MGN4</accession>
<dbReference type="PANTHER" id="PTHR48221">
    <property type="entry name" value="ACYL-COA SYNTHETASE FAMILY PROTEIN"/>
    <property type="match status" value="1"/>
</dbReference>
<dbReference type="AlphaFoldDB" id="A0AAP0MGN4"/>
<keyword evidence="1" id="KW-0472">Membrane</keyword>
<dbReference type="EMBL" id="JBCGBO010000004">
    <property type="protein sequence ID" value="KAK9208789.1"/>
    <property type="molecule type" value="Genomic_DNA"/>
</dbReference>
<comment type="caution">
    <text evidence="3">The sequence shown here is derived from an EMBL/GenBank/DDBJ whole genome shotgun (WGS) entry which is preliminary data.</text>
</comment>
<feature type="chain" id="PRO_5042815149" evidence="2">
    <location>
        <begin position="19"/>
        <end position="197"/>
    </location>
</feature>
<evidence type="ECO:0000256" key="1">
    <source>
        <dbReference type="SAM" id="Phobius"/>
    </source>
</evidence>
<keyword evidence="1" id="KW-1133">Transmembrane helix</keyword>
<feature type="transmembrane region" description="Helical" evidence="1">
    <location>
        <begin position="34"/>
        <end position="56"/>
    </location>
</feature>
<dbReference type="PANTHER" id="PTHR48221:SF2">
    <property type="entry name" value="ACYL-COA SYNTHETASE FAMILY PROTEIN"/>
    <property type="match status" value="1"/>
</dbReference>
<gene>
    <name evidence="3" type="ORF">WN944_001149</name>
</gene>
<sequence>MFMLHYFSCYLLLLFCYGSDLKLYNGNLGGGPATILELVIGFVSVIMNINIAPTLWGISLELGSEAAFFWAMAMNFPGSFYFVSMFLFSEEGVQEKFYPKCTFGAPKLGQMQEMEHLLQQQERASDFICQRKLKTGKYLINCIKMPIHLRTDEDRVEMLMDLSSRLVQWRHQEPDIIEFDKDLEDVIDVPSEKLSPL</sequence>
<keyword evidence="4" id="KW-1185">Reference proteome</keyword>
<keyword evidence="2" id="KW-0732">Signal</keyword>
<organism evidence="3 4">
    <name type="scientific">Citrus x changshan-huyou</name>
    <dbReference type="NCBI Taxonomy" id="2935761"/>
    <lineage>
        <taxon>Eukaryota</taxon>
        <taxon>Viridiplantae</taxon>
        <taxon>Streptophyta</taxon>
        <taxon>Embryophyta</taxon>
        <taxon>Tracheophyta</taxon>
        <taxon>Spermatophyta</taxon>
        <taxon>Magnoliopsida</taxon>
        <taxon>eudicotyledons</taxon>
        <taxon>Gunneridae</taxon>
        <taxon>Pentapetalae</taxon>
        <taxon>rosids</taxon>
        <taxon>malvids</taxon>
        <taxon>Sapindales</taxon>
        <taxon>Rutaceae</taxon>
        <taxon>Aurantioideae</taxon>
        <taxon>Citrus</taxon>
    </lineage>
</organism>
<reference evidence="3 4" key="1">
    <citation type="submission" date="2024-05" db="EMBL/GenBank/DDBJ databases">
        <title>Haplotype-resolved chromosome-level genome assembly of Huyou (Citrus changshanensis).</title>
        <authorList>
            <person name="Miao C."/>
            <person name="Chen W."/>
            <person name="Wu Y."/>
            <person name="Wang L."/>
            <person name="Zhao S."/>
            <person name="Grierson D."/>
            <person name="Xu C."/>
            <person name="Chen K."/>
        </authorList>
    </citation>
    <scope>NUCLEOTIDE SEQUENCE [LARGE SCALE GENOMIC DNA]</scope>
    <source>
        <strain evidence="3">01-14</strain>
        <tissue evidence="3">Leaf</tissue>
    </source>
</reference>
<keyword evidence="1" id="KW-0812">Transmembrane</keyword>
<dbReference type="Proteomes" id="UP001428341">
    <property type="component" value="Unassembled WGS sequence"/>
</dbReference>
<protein>
    <submittedName>
        <fullName evidence="3">Uncharacterized protein</fullName>
    </submittedName>
</protein>
<evidence type="ECO:0000313" key="3">
    <source>
        <dbReference type="EMBL" id="KAK9208789.1"/>
    </source>
</evidence>
<feature type="transmembrane region" description="Helical" evidence="1">
    <location>
        <begin position="68"/>
        <end position="88"/>
    </location>
</feature>
<name>A0AAP0MGN4_9ROSI</name>
<proteinExistence type="predicted"/>